<dbReference type="PANTHER" id="PTHR11092">
    <property type="entry name" value="SUGAR NUCLEOTIDE EPIMERASE RELATED"/>
    <property type="match status" value="1"/>
</dbReference>
<comment type="similarity">
    <text evidence="1">Belongs to the NAD(P)-dependent epimerase/dehydratase family. SDR39U1 subfamily.</text>
</comment>
<dbReference type="Pfam" id="PF01370">
    <property type="entry name" value="Epimerase"/>
    <property type="match status" value="1"/>
</dbReference>
<evidence type="ECO:0008006" key="6">
    <source>
        <dbReference type="Google" id="ProtNLM"/>
    </source>
</evidence>
<dbReference type="PANTHER" id="PTHR11092:SF0">
    <property type="entry name" value="EPIMERASE FAMILY PROTEIN SDR39U1"/>
    <property type="match status" value="1"/>
</dbReference>
<dbReference type="InterPro" id="IPR010099">
    <property type="entry name" value="SDR39U1"/>
</dbReference>
<proteinExistence type="inferred from homology"/>
<comment type="caution">
    <text evidence="4">The sequence shown here is derived from an EMBL/GenBank/DDBJ whole genome shotgun (WGS) entry which is preliminary data.</text>
</comment>
<organism evidence="4 5">
    <name type="scientific">Thermaerobacillus caldiproteolyticus</name>
    <dbReference type="NCBI Taxonomy" id="247480"/>
    <lineage>
        <taxon>Bacteria</taxon>
        <taxon>Bacillati</taxon>
        <taxon>Bacillota</taxon>
        <taxon>Bacilli</taxon>
        <taxon>Bacillales</taxon>
        <taxon>Anoxybacillaceae</taxon>
        <taxon>Thermaerobacillus</taxon>
    </lineage>
</organism>
<dbReference type="SUPFAM" id="SSF51735">
    <property type="entry name" value="NAD(P)-binding Rossmann-fold domains"/>
    <property type="match status" value="1"/>
</dbReference>
<dbReference type="InterPro" id="IPR001509">
    <property type="entry name" value="Epimerase_deHydtase"/>
</dbReference>
<accession>A0A7V9Z9F3</accession>
<dbReference type="RefSeq" id="WP_181557196.1">
    <property type="nucleotide sequence ID" value="NZ_JACDUT010000013.1"/>
</dbReference>
<sequence length="300" mass="33707">MNIAIAGGTGFVGKALTHYLQNKGHDLYILTRTVRSSTTRNIHYIEWLTPKDRPETKLPILDAIINLAGEPINSGRWTKKRKERIINSRISATRSIIDLLTRLPSPPSVFINASAIGIYGTSLHDTFIEESLHIGDDFLAQTVKKWEEEAKIAESFGIRTAFARFGIILGKNGGALPRIVTPYRWWVGGTIGSGKQWLSWIHITDVVRALEYILNNSDLFGPVNITSPSPVRMEQFGKMIARMLHRPHWLPIPHPILQALLGEMSMLILEGQQVLPKKLNEAGFTFSFPVLEEALRDILQ</sequence>
<evidence type="ECO:0000313" key="5">
    <source>
        <dbReference type="Proteomes" id="UP000523087"/>
    </source>
</evidence>
<gene>
    <name evidence="4" type="ORF">HNR31_003325</name>
</gene>
<dbReference type="InterPro" id="IPR036291">
    <property type="entry name" value="NAD(P)-bd_dom_sf"/>
</dbReference>
<dbReference type="EMBL" id="JACDUT010000013">
    <property type="protein sequence ID" value="MBA2876507.1"/>
    <property type="molecule type" value="Genomic_DNA"/>
</dbReference>
<dbReference type="NCBIfam" id="TIGR01777">
    <property type="entry name" value="yfcH"/>
    <property type="match status" value="1"/>
</dbReference>
<evidence type="ECO:0000313" key="4">
    <source>
        <dbReference type="EMBL" id="MBA2876507.1"/>
    </source>
</evidence>
<protein>
    <recommendedName>
        <fullName evidence="6">TIGR01777 family protein</fullName>
    </recommendedName>
</protein>
<dbReference type="CDD" id="cd05242">
    <property type="entry name" value="SDR_a8"/>
    <property type="match status" value="1"/>
</dbReference>
<evidence type="ECO:0000259" key="2">
    <source>
        <dbReference type="Pfam" id="PF01370"/>
    </source>
</evidence>
<dbReference type="AlphaFoldDB" id="A0A7V9Z9F3"/>
<dbReference type="Gene3D" id="3.40.50.720">
    <property type="entry name" value="NAD(P)-binding Rossmann-like Domain"/>
    <property type="match status" value="1"/>
</dbReference>
<evidence type="ECO:0000256" key="1">
    <source>
        <dbReference type="ARBA" id="ARBA00009353"/>
    </source>
</evidence>
<dbReference type="Pfam" id="PF08338">
    <property type="entry name" value="DUF1731"/>
    <property type="match status" value="1"/>
</dbReference>
<evidence type="ECO:0000259" key="3">
    <source>
        <dbReference type="Pfam" id="PF08338"/>
    </source>
</evidence>
<keyword evidence="5" id="KW-1185">Reference proteome</keyword>
<feature type="domain" description="NAD-dependent epimerase/dehydratase" evidence="2">
    <location>
        <begin position="3"/>
        <end position="218"/>
    </location>
</feature>
<name>A0A7V9Z9F3_9BACL</name>
<dbReference type="InterPro" id="IPR013549">
    <property type="entry name" value="DUF1731"/>
</dbReference>
<dbReference type="Proteomes" id="UP000523087">
    <property type="component" value="Unassembled WGS sequence"/>
</dbReference>
<reference evidence="4 5" key="1">
    <citation type="submission" date="2020-07" db="EMBL/GenBank/DDBJ databases">
        <title>Genomic Encyclopedia of Type Strains, Phase IV (KMG-IV): sequencing the most valuable type-strain genomes for metagenomic binning, comparative biology and taxonomic classification.</title>
        <authorList>
            <person name="Goeker M."/>
        </authorList>
    </citation>
    <scope>NUCLEOTIDE SEQUENCE [LARGE SCALE GENOMIC DNA]</scope>
    <source>
        <strain evidence="4 5">DSM 15730</strain>
    </source>
</reference>
<feature type="domain" description="DUF1731" evidence="3">
    <location>
        <begin position="252"/>
        <end position="298"/>
    </location>
</feature>